<dbReference type="PANTHER" id="PTHR34145">
    <property type="entry name" value="OS02G0105600 PROTEIN"/>
    <property type="match status" value="1"/>
</dbReference>
<evidence type="ECO:0000256" key="1">
    <source>
        <dbReference type="SAM" id="MobiDB-lite"/>
    </source>
</evidence>
<dbReference type="InterPro" id="IPR036047">
    <property type="entry name" value="F-box-like_dom_sf"/>
</dbReference>
<protein>
    <recommendedName>
        <fullName evidence="2">F-box domain-containing protein</fullName>
    </recommendedName>
</protein>
<dbReference type="Gramene" id="OPUNC05G21370.2">
    <property type="protein sequence ID" value="OPUNC05G21370.2"/>
    <property type="gene ID" value="OPUNC05G21370"/>
</dbReference>
<dbReference type="AlphaFoldDB" id="A0A0E0L508"/>
<proteinExistence type="predicted"/>
<evidence type="ECO:0000313" key="4">
    <source>
        <dbReference type="Proteomes" id="UP000026962"/>
    </source>
</evidence>
<evidence type="ECO:0000259" key="2">
    <source>
        <dbReference type="SMART" id="SM00256"/>
    </source>
</evidence>
<dbReference type="InterPro" id="IPR055357">
    <property type="entry name" value="LRR_At1g61320_AtMIF1"/>
</dbReference>
<feature type="domain" description="F-box" evidence="2">
    <location>
        <begin position="512"/>
        <end position="552"/>
    </location>
</feature>
<evidence type="ECO:0000313" key="3">
    <source>
        <dbReference type="EnsemblPlants" id="OPUNC05G21370.2"/>
    </source>
</evidence>
<feature type="domain" description="F-box" evidence="2">
    <location>
        <begin position="23"/>
        <end position="63"/>
    </location>
</feature>
<dbReference type="Pfam" id="PF00646">
    <property type="entry name" value="F-box"/>
    <property type="match status" value="2"/>
</dbReference>
<dbReference type="Pfam" id="PF23622">
    <property type="entry name" value="LRR_At1g61320_AtMIF1"/>
    <property type="match status" value="4"/>
</dbReference>
<reference evidence="3" key="1">
    <citation type="submission" date="2015-04" db="UniProtKB">
        <authorList>
            <consortium name="EnsemblPlants"/>
        </authorList>
    </citation>
    <scope>IDENTIFICATION</scope>
</reference>
<sequence length="1094" mass="124029">MGRLLHWLNERAHPANKKMITKVPKDIWYHIHSLLPLKDAARTACVSRTFLRSWRYRPNLVFNEGKLGLNGNLPESDEVTKELNDKVDHIMKNHSGIGLRTFGLECYNLVDASYLDRWLQIAVTPAIEELILMFFPEYKTKYYDFPFSLLFNRGGNSIKHLRLSYCAFRPTSRLNFLQRLHLFEVRITGDELGCLLSNSFALEQLKLTHCKELNYLKIPCVLQRLSTLTVFGCTALQVIEIKAPNLSNFDYDGNLVGLSDGGLLPVKNLYLSSFYQHNIIEYTCAKLSSIAPTIETLTIFSESERFNTQISPFRFLHLKCMTISLNISRGGFSPSNDYLSLAYFLDASPVLEIFTLTVSQTCMKHDVISEDSSHLRQIPGHRHDNLKNVKIIGFCSAKSMVELTCHIIENATSLERLTLDTICDDYENPDRLSVHEIGECSPIYKQMIMEAKNALLAIERYIVGKVPSTVRLDVLKPCNGLVASLAKRKVPPCQGEDDYQGVKRMRNPWTFLPEDIWYHIHSLLPLKDAARIACVSRTFLRSWRCRPNLIFSKKTLGLDGNSLEKDNVIREFSDRVDHIMKNHSGIGLRTFGLESYDLINASYVNRWLQIAVTPALEELMIHPEHTNEEITTTSHAHFYWMRVEARLNIFVSATLVLTYCDDLNYLKIPCLLQRLSNLEVYGCKALQVMESKAPNLSTFRFGGNIERLSDGGLLPVKNLNTSSLFQYNCIYYACAKLPSIVPTIETLKISSDGEIPPPQVLDDFSLHIPWSLSPAYDYLSLAYFLDACPFLETFTLTVSQACMKHEVISKDSSHLRQIPGHSHENLKNVKILSMIELACHILENATSLECLTLDTIHDDYENPDRQSAHEVGGCSPIYRPMIMDAKKALLAIKRYIVKRVPPTVKLDVLKPCKWCHAAGVKRPEGSGEEEGVKRRGGSCRWSGSRRGHGGGSNPVVSQTRMEHDVISEDSSHLRQMPGHHHHDTIKNVKIIGFCSAKSMVELTCHILENATSLECLTLDTIYDGNNNPDRLSLVVAAAYEAENALPGYQEIHCRESPLYGEAGCYEALQLVPYKFRCRLIRIIQYLGVACFLSY</sequence>
<dbReference type="InterPro" id="IPR001810">
    <property type="entry name" value="F-box_dom"/>
</dbReference>
<dbReference type="Proteomes" id="UP000026962">
    <property type="component" value="Chromosome 5"/>
</dbReference>
<name>A0A0E0L508_ORYPU</name>
<organism evidence="3">
    <name type="scientific">Oryza punctata</name>
    <name type="common">Red rice</name>
    <dbReference type="NCBI Taxonomy" id="4537"/>
    <lineage>
        <taxon>Eukaryota</taxon>
        <taxon>Viridiplantae</taxon>
        <taxon>Streptophyta</taxon>
        <taxon>Embryophyta</taxon>
        <taxon>Tracheophyta</taxon>
        <taxon>Spermatophyta</taxon>
        <taxon>Magnoliopsida</taxon>
        <taxon>Liliopsida</taxon>
        <taxon>Poales</taxon>
        <taxon>Poaceae</taxon>
        <taxon>BOP clade</taxon>
        <taxon>Oryzoideae</taxon>
        <taxon>Oryzeae</taxon>
        <taxon>Oryzinae</taxon>
        <taxon>Oryza</taxon>
    </lineage>
</organism>
<dbReference type="STRING" id="4537.A0A0E0L508"/>
<dbReference type="PANTHER" id="PTHR34145:SF41">
    <property type="entry name" value="OS02G0729251 PROTEIN"/>
    <property type="match status" value="1"/>
</dbReference>
<dbReference type="SMART" id="SM00256">
    <property type="entry name" value="FBOX"/>
    <property type="match status" value="2"/>
</dbReference>
<feature type="region of interest" description="Disordered" evidence="1">
    <location>
        <begin position="922"/>
        <end position="956"/>
    </location>
</feature>
<feature type="compositionally biased region" description="Basic and acidic residues" evidence="1">
    <location>
        <begin position="922"/>
        <end position="933"/>
    </location>
</feature>
<reference evidence="3" key="2">
    <citation type="submission" date="2018-05" db="EMBL/GenBank/DDBJ databases">
        <title>OpunRS2 (Oryza punctata Reference Sequence Version 2).</title>
        <authorList>
            <person name="Zhang J."/>
            <person name="Kudrna D."/>
            <person name="Lee S."/>
            <person name="Talag J."/>
            <person name="Welchert J."/>
            <person name="Wing R.A."/>
        </authorList>
    </citation>
    <scope>NUCLEOTIDE SEQUENCE [LARGE SCALE GENOMIC DNA]</scope>
</reference>
<dbReference type="SUPFAM" id="SSF81383">
    <property type="entry name" value="F-box domain"/>
    <property type="match status" value="2"/>
</dbReference>
<keyword evidence="4" id="KW-1185">Reference proteome</keyword>
<dbReference type="InterPro" id="IPR053772">
    <property type="entry name" value="At1g61320/At1g61330-like"/>
</dbReference>
<accession>A0A0E0L508</accession>
<dbReference type="eggNOG" id="ENOG502RYMX">
    <property type="taxonomic scope" value="Eukaryota"/>
</dbReference>
<dbReference type="EnsemblPlants" id="OPUNC05G21370.2">
    <property type="protein sequence ID" value="OPUNC05G21370.2"/>
    <property type="gene ID" value="OPUNC05G21370"/>
</dbReference>